<accession>A0ABU2NEX5</accession>
<dbReference type="EMBL" id="JAVREJ010000016">
    <property type="protein sequence ID" value="MDT0352003.1"/>
    <property type="molecule type" value="Genomic_DNA"/>
</dbReference>
<dbReference type="InterPro" id="IPR016167">
    <property type="entry name" value="FAD-bd_PCMH_sub1"/>
</dbReference>
<dbReference type="RefSeq" id="WP_311558512.1">
    <property type="nucleotide sequence ID" value="NZ_JAVREJ010000016.1"/>
</dbReference>
<evidence type="ECO:0000313" key="4">
    <source>
        <dbReference type="Proteomes" id="UP001183202"/>
    </source>
</evidence>
<feature type="domain" description="FAD-binding PCMH-type" evidence="2">
    <location>
        <begin position="11"/>
        <end position="176"/>
    </location>
</feature>
<dbReference type="Gene3D" id="3.30.465.10">
    <property type="match status" value="1"/>
</dbReference>
<evidence type="ECO:0000313" key="3">
    <source>
        <dbReference type="EMBL" id="MDT0352003.1"/>
    </source>
</evidence>
<sequence length="425" mass="45220">MPTETNWAGNLTYRAAAVHHPATVAEVHDLVARLPRVRALGTRHSFSAVADRPGGDLISLDAVPPEITVDPAAMTVSVTGGTRYGELAVALHSEGFALHNTGSLPHISVAGATATGTHGSGDANGILSTAVVALEVVRADGTSETVGRGDPALAAMAVGLGMFGVITRMVLEIQPTYQVRQDVYVGAPWDGVLEAFDEIMAGAYSVSLMGDLGAPVLAQIWQKTRVGDEPPAPAPRSLHGGRWYDDADVPAGIGLNPRAGLVGPWSERLPHFRLDAPPSVGGDELQTEYFVARRHAVDAVRALRAMGERISPHLHAAEIRTVAADDLWLSPAYRRDSVSIGFTWRKHPEQVHALIGDIEAALAGFAPRPHWGKLHRLSNTDLVERFPRLRDALDLARSRDPAGKFAPDVLTGLRGVSRGRARPAA</sequence>
<dbReference type="PANTHER" id="PTHR43762:SF1">
    <property type="entry name" value="D-ARABINONO-1,4-LACTONE OXIDASE"/>
    <property type="match status" value="1"/>
</dbReference>
<dbReference type="Gene3D" id="3.30.70.2530">
    <property type="match status" value="1"/>
</dbReference>
<dbReference type="InterPro" id="IPR006094">
    <property type="entry name" value="Oxid_FAD_bind_N"/>
</dbReference>
<dbReference type="Gene3D" id="3.30.43.10">
    <property type="entry name" value="Uridine Diphospho-n-acetylenolpyruvylglucosamine Reductase, domain 2"/>
    <property type="match status" value="1"/>
</dbReference>
<dbReference type="InterPro" id="IPR036318">
    <property type="entry name" value="FAD-bd_PCMH-like_sf"/>
</dbReference>
<gene>
    <name evidence="3" type="ORF">RM445_20960</name>
</gene>
<protein>
    <submittedName>
        <fullName evidence="3">D-arabinono-1,4-lactone oxidase</fullName>
    </submittedName>
</protein>
<dbReference type="InterPro" id="IPR007173">
    <property type="entry name" value="ALO_C"/>
</dbReference>
<reference evidence="4" key="1">
    <citation type="submission" date="2023-07" db="EMBL/GenBank/DDBJ databases">
        <title>30 novel species of actinomycetes from the DSMZ collection.</title>
        <authorList>
            <person name="Nouioui I."/>
        </authorList>
    </citation>
    <scope>NUCLEOTIDE SEQUENCE [LARGE SCALE GENOMIC DNA]</scope>
    <source>
        <strain evidence="4">DSM 45834</strain>
    </source>
</reference>
<dbReference type="Pfam" id="PF04030">
    <property type="entry name" value="ALO"/>
    <property type="match status" value="1"/>
</dbReference>
<evidence type="ECO:0000259" key="2">
    <source>
        <dbReference type="PROSITE" id="PS51387"/>
    </source>
</evidence>
<dbReference type="Pfam" id="PF01565">
    <property type="entry name" value="FAD_binding_4"/>
    <property type="match status" value="1"/>
</dbReference>
<dbReference type="PROSITE" id="PS51387">
    <property type="entry name" value="FAD_PCMH"/>
    <property type="match status" value="1"/>
</dbReference>
<dbReference type="Gene3D" id="3.30.70.2520">
    <property type="match status" value="1"/>
</dbReference>
<dbReference type="PANTHER" id="PTHR43762">
    <property type="entry name" value="L-GULONOLACTONE OXIDASE"/>
    <property type="match status" value="1"/>
</dbReference>
<keyword evidence="1" id="KW-0560">Oxidoreductase</keyword>
<dbReference type="InterPro" id="IPR010031">
    <property type="entry name" value="FAD_lactone_oxidase-like"/>
</dbReference>
<dbReference type="SUPFAM" id="SSF56176">
    <property type="entry name" value="FAD-binding/transporter-associated domain-like"/>
    <property type="match status" value="1"/>
</dbReference>
<organism evidence="3 4">
    <name type="scientific">Pseudonocardia charpentierae</name>
    <dbReference type="NCBI Taxonomy" id="3075545"/>
    <lineage>
        <taxon>Bacteria</taxon>
        <taxon>Bacillati</taxon>
        <taxon>Actinomycetota</taxon>
        <taxon>Actinomycetes</taxon>
        <taxon>Pseudonocardiales</taxon>
        <taxon>Pseudonocardiaceae</taxon>
        <taxon>Pseudonocardia</taxon>
    </lineage>
</organism>
<name>A0ABU2NEX5_9PSEU</name>
<dbReference type="InterPro" id="IPR016166">
    <property type="entry name" value="FAD-bd_PCMH"/>
</dbReference>
<evidence type="ECO:0000256" key="1">
    <source>
        <dbReference type="ARBA" id="ARBA00023002"/>
    </source>
</evidence>
<keyword evidence="4" id="KW-1185">Reference proteome</keyword>
<dbReference type="InterPro" id="IPR016169">
    <property type="entry name" value="FAD-bd_PCMH_sub2"/>
</dbReference>
<proteinExistence type="predicted"/>
<comment type="caution">
    <text evidence="3">The sequence shown here is derived from an EMBL/GenBank/DDBJ whole genome shotgun (WGS) entry which is preliminary data.</text>
</comment>
<dbReference type="Proteomes" id="UP001183202">
    <property type="component" value="Unassembled WGS sequence"/>
</dbReference>